<dbReference type="EMBL" id="LVCJ01000003">
    <property type="protein sequence ID" value="OAL39864.1"/>
    <property type="molecule type" value="Genomic_DNA"/>
</dbReference>
<protein>
    <submittedName>
        <fullName evidence="2">Uncharacterized protein</fullName>
    </submittedName>
</protein>
<evidence type="ECO:0000313" key="2">
    <source>
        <dbReference type="EMBL" id="OAL39864.1"/>
    </source>
</evidence>
<keyword evidence="3" id="KW-1185">Reference proteome</keyword>
<dbReference type="AlphaFoldDB" id="A0A178DEW6"/>
<dbReference type="OrthoDB" id="4144357at2759"/>
<comment type="caution">
    <text evidence="2">The sequence shown here is derived from an EMBL/GenBank/DDBJ whole genome shotgun (WGS) entry which is preliminary data.</text>
</comment>
<evidence type="ECO:0000256" key="1">
    <source>
        <dbReference type="SAM" id="MobiDB-lite"/>
    </source>
</evidence>
<evidence type="ECO:0000313" key="3">
    <source>
        <dbReference type="Proteomes" id="UP000185904"/>
    </source>
</evidence>
<dbReference type="GeneID" id="34584202"/>
<sequence>MSPFKDSQNLVTGELGNLQSVQPDSAHQPSQSVKDELKHSDPPPPEILRSLSNEEFTAWGEYLEKEKPEEYISWKMRMIGESQQRSPCRFENQQASGQQGSDASPSSDPSSFVQDGITSEEQKGDETLLTVKKHDISKRKEH</sequence>
<organism evidence="2 3">
    <name type="scientific">Fonsecaea nubica</name>
    <dbReference type="NCBI Taxonomy" id="856822"/>
    <lineage>
        <taxon>Eukaryota</taxon>
        <taxon>Fungi</taxon>
        <taxon>Dikarya</taxon>
        <taxon>Ascomycota</taxon>
        <taxon>Pezizomycotina</taxon>
        <taxon>Eurotiomycetes</taxon>
        <taxon>Chaetothyriomycetidae</taxon>
        <taxon>Chaetothyriales</taxon>
        <taxon>Herpotrichiellaceae</taxon>
        <taxon>Fonsecaea</taxon>
    </lineage>
</organism>
<dbReference type="RefSeq" id="XP_022504876.1">
    <property type="nucleotide sequence ID" value="XM_022639085.1"/>
</dbReference>
<accession>A0A178DEW6</accession>
<name>A0A178DEW6_9EURO</name>
<feature type="compositionally biased region" description="Basic and acidic residues" evidence="1">
    <location>
        <begin position="120"/>
        <end position="142"/>
    </location>
</feature>
<feature type="region of interest" description="Disordered" evidence="1">
    <location>
        <begin position="1"/>
        <end position="52"/>
    </location>
</feature>
<reference evidence="2 3" key="1">
    <citation type="submission" date="2016-03" db="EMBL/GenBank/DDBJ databases">
        <title>The draft genome sequence of Fonsecaea nubica causative agent of cutaneous subcutaneous infection in human host.</title>
        <authorList>
            <person name="Costa F."/>
            <person name="Sybren D.H."/>
            <person name="Raittz R.T."/>
            <person name="Weiss V.A."/>
            <person name="Leao A.C."/>
            <person name="Gomes R."/>
            <person name="De Souza E.M."/>
            <person name="Pedrosa F.O."/>
            <person name="Steffens M.B."/>
            <person name="Bombassaro A."/>
            <person name="Tadra-Sfeir M.Z."/>
            <person name="Moreno L.F."/>
            <person name="Najafzadeh M.J."/>
            <person name="Felipe M.S."/>
            <person name="Teixeira M."/>
            <person name="Sun J."/>
            <person name="Xi L."/>
            <person name="Castro M.A."/>
            <person name="Vicente V.A."/>
        </authorList>
    </citation>
    <scope>NUCLEOTIDE SEQUENCE [LARGE SCALE GENOMIC DNA]</scope>
    <source>
        <strain evidence="2 3">CBS 269.64</strain>
    </source>
</reference>
<dbReference type="Proteomes" id="UP000185904">
    <property type="component" value="Unassembled WGS sequence"/>
</dbReference>
<feature type="region of interest" description="Disordered" evidence="1">
    <location>
        <begin position="83"/>
        <end position="142"/>
    </location>
</feature>
<gene>
    <name evidence="2" type="ORF">AYO20_00776</name>
</gene>
<feature type="compositionally biased region" description="Low complexity" evidence="1">
    <location>
        <begin position="93"/>
        <end position="111"/>
    </location>
</feature>
<feature type="compositionally biased region" description="Polar residues" evidence="1">
    <location>
        <begin position="1"/>
        <end position="32"/>
    </location>
</feature>
<proteinExistence type="predicted"/>